<dbReference type="Pfam" id="PF13472">
    <property type="entry name" value="Lipase_GDSL_2"/>
    <property type="match status" value="1"/>
</dbReference>
<evidence type="ECO:0000313" key="3">
    <source>
        <dbReference type="Proteomes" id="UP000214880"/>
    </source>
</evidence>
<keyword evidence="3" id="KW-1185">Reference proteome</keyword>
<dbReference type="InterPro" id="IPR051532">
    <property type="entry name" value="Ester_Hydrolysis_Enzymes"/>
</dbReference>
<evidence type="ECO:0000259" key="1">
    <source>
        <dbReference type="Pfam" id="PF13472"/>
    </source>
</evidence>
<name>A0A1G9KGA5_9FIRM</name>
<dbReference type="PANTHER" id="PTHR30383">
    <property type="entry name" value="THIOESTERASE 1/PROTEASE 1/LYSOPHOSPHOLIPASE L1"/>
    <property type="match status" value="1"/>
</dbReference>
<organism evidence="2 3">
    <name type="scientific">Dendrosporobacter quercicolus</name>
    <dbReference type="NCBI Taxonomy" id="146817"/>
    <lineage>
        <taxon>Bacteria</taxon>
        <taxon>Bacillati</taxon>
        <taxon>Bacillota</taxon>
        <taxon>Negativicutes</taxon>
        <taxon>Selenomonadales</taxon>
        <taxon>Sporomusaceae</taxon>
        <taxon>Dendrosporobacter</taxon>
    </lineage>
</organism>
<dbReference type="AlphaFoldDB" id="A0A1G9KGA5"/>
<sequence length="188" mass="20480">MGAKIKIAAIGDSITYGYPFGPAFSWLNSIGNHGRRAVANRGVCGDTTSGMLKRFAADVLAVKPHYTFILGGTNDACSKAAASLVENNIVKMTELAVNEGIKPVIGIPVPSLSPVEEEILHTYRLRMYEYARTAGICYVDFYAAFQAYAARNAWQNLYVDELHPSQTGYRLMGETASGFFGRLTPEVD</sequence>
<dbReference type="SUPFAM" id="SSF52266">
    <property type="entry name" value="SGNH hydrolase"/>
    <property type="match status" value="1"/>
</dbReference>
<evidence type="ECO:0000313" key="2">
    <source>
        <dbReference type="EMBL" id="SDL48649.1"/>
    </source>
</evidence>
<reference evidence="2 3" key="1">
    <citation type="submission" date="2016-10" db="EMBL/GenBank/DDBJ databases">
        <authorList>
            <person name="de Groot N.N."/>
        </authorList>
    </citation>
    <scope>NUCLEOTIDE SEQUENCE [LARGE SCALE GENOMIC DNA]</scope>
    <source>
        <strain evidence="2 3">DSM 1736</strain>
    </source>
</reference>
<dbReference type="Proteomes" id="UP000214880">
    <property type="component" value="Unassembled WGS sequence"/>
</dbReference>
<accession>A0A1G9KGA5</accession>
<gene>
    <name evidence="2" type="ORF">SAMN04488502_10124</name>
</gene>
<proteinExistence type="predicted"/>
<dbReference type="GO" id="GO:0004622">
    <property type="term" value="F:phosphatidylcholine lysophospholipase activity"/>
    <property type="evidence" value="ECO:0007669"/>
    <property type="project" value="TreeGrafter"/>
</dbReference>
<dbReference type="InterPro" id="IPR036514">
    <property type="entry name" value="SGNH_hydro_sf"/>
</dbReference>
<feature type="domain" description="SGNH hydrolase-type esterase" evidence="1">
    <location>
        <begin position="9"/>
        <end position="171"/>
    </location>
</feature>
<dbReference type="PANTHER" id="PTHR30383:SF5">
    <property type="entry name" value="SGNH HYDROLASE-TYPE ESTERASE DOMAIN-CONTAINING PROTEIN"/>
    <property type="match status" value="1"/>
</dbReference>
<dbReference type="STRING" id="146817.SAMN04488502_10124"/>
<dbReference type="InterPro" id="IPR013830">
    <property type="entry name" value="SGNH_hydro"/>
</dbReference>
<protein>
    <submittedName>
        <fullName evidence="2">Lysophospholipase L1</fullName>
    </submittedName>
</protein>
<dbReference type="EMBL" id="FNHB01000001">
    <property type="protein sequence ID" value="SDL48649.1"/>
    <property type="molecule type" value="Genomic_DNA"/>
</dbReference>
<dbReference type="Gene3D" id="3.40.50.1110">
    <property type="entry name" value="SGNH hydrolase"/>
    <property type="match status" value="1"/>
</dbReference>
<dbReference type="RefSeq" id="WP_092067074.1">
    <property type="nucleotide sequence ID" value="NZ_FNHB01000001.1"/>
</dbReference>
<dbReference type="OrthoDB" id="9777593at2"/>